<dbReference type="Proteomes" id="UP000050761">
    <property type="component" value="Unassembled WGS sequence"/>
</dbReference>
<evidence type="ECO:0000313" key="3">
    <source>
        <dbReference type="Proteomes" id="UP000050761"/>
    </source>
</evidence>
<name>A0A183GR40_HELPZ</name>
<feature type="region of interest" description="Disordered" evidence="1">
    <location>
        <begin position="91"/>
        <end position="113"/>
    </location>
</feature>
<reference evidence="2 3" key="1">
    <citation type="submission" date="2018-11" db="EMBL/GenBank/DDBJ databases">
        <authorList>
            <consortium name="Pathogen Informatics"/>
        </authorList>
    </citation>
    <scope>NUCLEOTIDE SEQUENCE [LARGE SCALE GENOMIC DNA]</scope>
</reference>
<evidence type="ECO:0000313" key="4">
    <source>
        <dbReference type="WBParaSite" id="HPBE_0002516001-mRNA-1"/>
    </source>
</evidence>
<reference evidence="4" key="2">
    <citation type="submission" date="2019-09" db="UniProtKB">
        <authorList>
            <consortium name="WormBaseParasite"/>
        </authorList>
    </citation>
    <scope>IDENTIFICATION</scope>
</reference>
<gene>
    <name evidence="2" type="ORF">HPBE_LOCUS25159</name>
</gene>
<proteinExistence type="predicted"/>
<evidence type="ECO:0000313" key="2">
    <source>
        <dbReference type="EMBL" id="VDP49403.1"/>
    </source>
</evidence>
<accession>A0A3P8HTP5</accession>
<accession>A0A183GR40</accession>
<evidence type="ECO:0000256" key="1">
    <source>
        <dbReference type="SAM" id="MobiDB-lite"/>
    </source>
</evidence>
<dbReference type="WBParaSite" id="HPBE_0002516001-mRNA-1">
    <property type="protein sequence ID" value="HPBE_0002516001-mRNA-1"/>
    <property type="gene ID" value="HPBE_0002516001"/>
</dbReference>
<keyword evidence="3" id="KW-1185">Reference proteome</keyword>
<organism evidence="3 4">
    <name type="scientific">Heligmosomoides polygyrus</name>
    <name type="common">Parasitic roundworm</name>
    <dbReference type="NCBI Taxonomy" id="6339"/>
    <lineage>
        <taxon>Eukaryota</taxon>
        <taxon>Metazoa</taxon>
        <taxon>Ecdysozoa</taxon>
        <taxon>Nematoda</taxon>
        <taxon>Chromadorea</taxon>
        <taxon>Rhabditida</taxon>
        <taxon>Rhabditina</taxon>
        <taxon>Rhabditomorpha</taxon>
        <taxon>Strongyloidea</taxon>
        <taxon>Heligmosomidae</taxon>
        <taxon>Heligmosomoides</taxon>
    </lineage>
</organism>
<dbReference type="EMBL" id="UZAH01037436">
    <property type="protein sequence ID" value="VDP49403.1"/>
    <property type="molecule type" value="Genomic_DNA"/>
</dbReference>
<dbReference type="AlphaFoldDB" id="A0A183GR40"/>
<sequence length="134" mass="15444">MSLLELQKQKASVATTMCRVQQLLSRLEERWRRAEEYASEQTVSDKESEILDESRAHWDANACDQVVEEAQLLLARLQRALVVVDTPIPSNDRSANAINTRGDREKAKYSNTRSKLKISSRFTKLRRLHSERTS</sequence>
<protein>
    <submittedName>
        <fullName evidence="2 4">Uncharacterized protein</fullName>
    </submittedName>
</protein>